<sequence>MQNDKKYPESGYPDRLKVSKTSPEEDFKGKPGQSTVLKLHGIGFKRQSLVGIGPCTPLVTIAYKVIVHELLK</sequence>
<gene>
    <name evidence="2" type="ORF">KSP40_PGU019116</name>
</gene>
<dbReference type="Gene3D" id="3.40.220.10">
    <property type="entry name" value="Leucine Aminopeptidase, subunit E, domain 1"/>
    <property type="match status" value="1"/>
</dbReference>
<name>A0ABR2MVB2_9ASPA</name>
<feature type="compositionally biased region" description="Basic and acidic residues" evidence="1">
    <location>
        <begin position="1"/>
        <end position="29"/>
    </location>
</feature>
<organism evidence="2 3">
    <name type="scientific">Platanthera guangdongensis</name>
    <dbReference type="NCBI Taxonomy" id="2320717"/>
    <lineage>
        <taxon>Eukaryota</taxon>
        <taxon>Viridiplantae</taxon>
        <taxon>Streptophyta</taxon>
        <taxon>Embryophyta</taxon>
        <taxon>Tracheophyta</taxon>
        <taxon>Spermatophyta</taxon>
        <taxon>Magnoliopsida</taxon>
        <taxon>Liliopsida</taxon>
        <taxon>Asparagales</taxon>
        <taxon>Orchidaceae</taxon>
        <taxon>Orchidoideae</taxon>
        <taxon>Orchideae</taxon>
        <taxon>Orchidinae</taxon>
        <taxon>Platanthera</taxon>
    </lineage>
</organism>
<protein>
    <submittedName>
        <fullName evidence="2">Uncharacterized protein</fullName>
    </submittedName>
</protein>
<evidence type="ECO:0000313" key="2">
    <source>
        <dbReference type="EMBL" id="KAK8968140.1"/>
    </source>
</evidence>
<keyword evidence="3" id="KW-1185">Reference proteome</keyword>
<comment type="caution">
    <text evidence="2">The sequence shown here is derived from an EMBL/GenBank/DDBJ whole genome shotgun (WGS) entry which is preliminary data.</text>
</comment>
<dbReference type="InterPro" id="IPR043472">
    <property type="entry name" value="Macro_dom-like"/>
</dbReference>
<reference evidence="2 3" key="1">
    <citation type="journal article" date="2022" name="Nat. Plants">
        <title>Genomes of leafy and leafless Platanthera orchids illuminate the evolution of mycoheterotrophy.</title>
        <authorList>
            <person name="Li M.H."/>
            <person name="Liu K.W."/>
            <person name="Li Z."/>
            <person name="Lu H.C."/>
            <person name="Ye Q.L."/>
            <person name="Zhang D."/>
            <person name="Wang J.Y."/>
            <person name="Li Y.F."/>
            <person name="Zhong Z.M."/>
            <person name="Liu X."/>
            <person name="Yu X."/>
            <person name="Liu D.K."/>
            <person name="Tu X.D."/>
            <person name="Liu B."/>
            <person name="Hao Y."/>
            <person name="Liao X.Y."/>
            <person name="Jiang Y.T."/>
            <person name="Sun W.H."/>
            <person name="Chen J."/>
            <person name="Chen Y.Q."/>
            <person name="Ai Y."/>
            <person name="Zhai J.W."/>
            <person name="Wu S.S."/>
            <person name="Zhou Z."/>
            <person name="Hsiao Y.Y."/>
            <person name="Wu W.L."/>
            <person name="Chen Y.Y."/>
            <person name="Lin Y.F."/>
            <person name="Hsu J.L."/>
            <person name="Li C.Y."/>
            <person name="Wang Z.W."/>
            <person name="Zhao X."/>
            <person name="Zhong W.Y."/>
            <person name="Ma X.K."/>
            <person name="Ma L."/>
            <person name="Huang J."/>
            <person name="Chen G.Z."/>
            <person name="Huang M.Z."/>
            <person name="Huang L."/>
            <person name="Peng D.H."/>
            <person name="Luo Y.B."/>
            <person name="Zou S.Q."/>
            <person name="Chen S.P."/>
            <person name="Lan S."/>
            <person name="Tsai W.C."/>
            <person name="Van de Peer Y."/>
            <person name="Liu Z.J."/>
        </authorList>
    </citation>
    <scope>NUCLEOTIDE SEQUENCE [LARGE SCALE GENOMIC DNA]</scope>
    <source>
        <strain evidence="2">Lor288</strain>
    </source>
</reference>
<dbReference type="EMBL" id="JBBWWR010000004">
    <property type="protein sequence ID" value="KAK8968140.1"/>
    <property type="molecule type" value="Genomic_DNA"/>
</dbReference>
<feature type="region of interest" description="Disordered" evidence="1">
    <location>
        <begin position="1"/>
        <end position="32"/>
    </location>
</feature>
<evidence type="ECO:0000256" key="1">
    <source>
        <dbReference type="SAM" id="MobiDB-lite"/>
    </source>
</evidence>
<proteinExistence type="predicted"/>
<dbReference type="Proteomes" id="UP001412067">
    <property type="component" value="Unassembled WGS sequence"/>
</dbReference>
<evidence type="ECO:0000313" key="3">
    <source>
        <dbReference type="Proteomes" id="UP001412067"/>
    </source>
</evidence>
<accession>A0ABR2MVB2</accession>